<dbReference type="SUPFAM" id="SSF51735">
    <property type="entry name" value="NAD(P)-binding Rossmann-fold domains"/>
    <property type="match status" value="1"/>
</dbReference>
<evidence type="ECO:0000259" key="1">
    <source>
        <dbReference type="Pfam" id="PF16363"/>
    </source>
</evidence>
<dbReference type="AlphaFoldDB" id="A0A0A0HXI6"/>
<dbReference type="InterPro" id="IPR036291">
    <property type="entry name" value="NAD(P)-bd_dom_sf"/>
</dbReference>
<evidence type="ECO:0000313" key="2">
    <source>
        <dbReference type="EMBL" id="KGM92771.1"/>
    </source>
</evidence>
<proteinExistence type="predicted"/>
<sequence>MNILVTGGSGFIGRWVVKTLLKEGHNVLALDNLSNGRLENIEEFKEDSNFKFIQGDIKDTKLLDGIFEKQQFDIIYHLGASINVQDSIDDPTTTFYNDTVGTFNILEKAKIQMFGKNAKMDSDSWVIDKKEKIHPCKVVFMSTCMVYDKAEEKGIDELHPVKPVSPYGGAKIAAENMVLSYYNAYRLPTVVIRPFNTYGPFQKTGGEGGVVAIFIKNALDKKDFNIYGTGKQTRDLLYVKDCARFVIMAGFNSNVDGQVVNAGTGRDVTINELADIISKNRVKINHVKHIHPQSEIMKLLCNYSKAQKLMGWKPEYTLEEGIAETEEWIKVSNLI</sequence>
<dbReference type="InterPro" id="IPR016040">
    <property type="entry name" value="NAD(P)-bd_dom"/>
</dbReference>
<dbReference type="RefSeq" id="WP_039256378.1">
    <property type="nucleotide sequence ID" value="NZ_JENJ01000118.1"/>
</dbReference>
<feature type="domain" description="NAD(P)-binding" evidence="1">
    <location>
        <begin position="4"/>
        <end position="325"/>
    </location>
</feature>
<evidence type="ECO:0000313" key="3">
    <source>
        <dbReference type="Proteomes" id="UP000030012"/>
    </source>
</evidence>
<name>A0A0A0HXI6_CLONO</name>
<dbReference type="Pfam" id="PF16363">
    <property type="entry name" value="GDP_Man_Dehyd"/>
    <property type="match status" value="1"/>
</dbReference>
<dbReference type="PANTHER" id="PTHR43000">
    <property type="entry name" value="DTDP-D-GLUCOSE 4,6-DEHYDRATASE-RELATED"/>
    <property type="match status" value="1"/>
</dbReference>
<protein>
    <submittedName>
        <fullName evidence="2">NAD-dependent dehydratase</fullName>
    </submittedName>
</protein>
<accession>A0A0A0HXI6</accession>
<dbReference type="OrthoDB" id="142826at2"/>
<dbReference type="Gene3D" id="3.90.25.10">
    <property type="entry name" value="UDP-galactose 4-epimerase, domain 1"/>
    <property type="match status" value="1"/>
</dbReference>
<organism evidence="2 3">
    <name type="scientific">Clostridium novyi A str. 4552</name>
    <dbReference type="NCBI Taxonomy" id="1444289"/>
    <lineage>
        <taxon>Bacteria</taxon>
        <taxon>Bacillati</taxon>
        <taxon>Bacillota</taxon>
        <taxon>Clostridia</taxon>
        <taxon>Eubacteriales</taxon>
        <taxon>Clostridiaceae</taxon>
        <taxon>Clostridium</taxon>
    </lineage>
</organism>
<dbReference type="Proteomes" id="UP000030012">
    <property type="component" value="Unassembled WGS sequence"/>
</dbReference>
<comment type="caution">
    <text evidence="2">The sequence shown here is derived from an EMBL/GenBank/DDBJ whole genome shotgun (WGS) entry which is preliminary data.</text>
</comment>
<dbReference type="Gene3D" id="3.40.50.720">
    <property type="entry name" value="NAD(P)-binding Rossmann-like Domain"/>
    <property type="match status" value="1"/>
</dbReference>
<gene>
    <name evidence="2" type="ORF">Z968_13145</name>
</gene>
<reference evidence="2 3" key="1">
    <citation type="submission" date="2014-01" db="EMBL/GenBank/DDBJ databases">
        <title>Plasmidome dynamics in the species complex Clostridium novyi sensu lato converts strains of independent lineages into distinctly different pathogens.</title>
        <authorList>
            <person name="Skarin H."/>
            <person name="Segerman B."/>
        </authorList>
    </citation>
    <scope>NUCLEOTIDE SEQUENCE [LARGE SCALE GENOMIC DNA]</scope>
    <source>
        <strain evidence="2 3">4552</strain>
    </source>
</reference>
<dbReference type="EMBL" id="JENJ01000118">
    <property type="protein sequence ID" value="KGM92771.1"/>
    <property type="molecule type" value="Genomic_DNA"/>
</dbReference>